<evidence type="ECO:0000313" key="8">
    <source>
        <dbReference type="Proteomes" id="UP001500840"/>
    </source>
</evidence>
<dbReference type="InterPro" id="IPR006140">
    <property type="entry name" value="D-isomer_DH_NAD-bd"/>
</dbReference>
<sequence>MSNQILVSESERFSVQAAERLRSIGELTLADLDRSELLSAIEQVDALWIRLRHQIDEEVFAAARNLRVIASPTTGLNHIDLEAAQRHGVRVISLRGEVEFLREIRATAEHTIGLMLAVLRKLPAATEHVIAGNWNRDLFCGRELHGKTVGIVGFGRLGRVVAKYLHAFDTRVIAVDPNVQQDQVPDYVEMMPLHSLLGESDMVTLHVNLCEQTKGFFGKEQFDRMQTGSWFINTSRGELVDETAFLDALQSGKLTGAAVDVLSDERTNGMSHHPLVAYARQNPQLLITPHIGGCTTESMIKTEMFLAEKLCAVLQESSVTR</sequence>
<evidence type="ECO:0000313" key="7">
    <source>
        <dbReference type="EMBL" id="GAA4451898.1"/>
    </source>
</evidence>
<dbReference type="SUPFAM" id="SSF52283">
    <property type="entry name" value="Formate/glycerate dehydrogenase catalytic domain-like"/>
    <property type="match status" value="1"/>
</dbReference>
<comment type="caution">
    <text evidence="7">The sequence shown here is derived from an EMBL/GenBank/DDBJ whole genome shotgun (WGS) entry which is preliminary data.</text>
</comment>
<dbReference type="EMBL" id="BAABGA010000029">
    <property type="protein sequence ID" value="GAA4451898.1"/>
    <property type="molecule type" value="Genomic_DNA"/>
</dbReference>
<name>A0ABP8MNW4_9BACT</name>
<dbReference type="Pfam" id="PF00389">
    <property type="entry name" value="2-Hacid_dh"/>
    <property type="match status" value="1"/>
</dbReference>
<dbReference type="RefSeq" id="WP_345321688.1">
    <property type="nucleotide sequence ID" value="NZ_BAABGA010000029.1"/>
</dbReference>
<dbReference type="InterPro" id="IPR036291">
    <property type="entry name" value="NAD(P)-bd_dom_sf"/>
</dbReference>
<evidence type="ECO:0000259" key="5">
    <source>
        <dbReference type="Pfam" id="PF00389"/>
    </source>
</evidence>
<accession>A0ABP8MNW4</accession>
<feature type="domain" description="D-isomer specific 2-hydroxyacid dehydrogenase catalytic" evidence="5">
    <location>
        <begin position="21"/>
        <end position="319"/>
    </location>
</feature>
<organism evidence="7 8">
    <name type="scientific">Novipirellula rosea</name>
    <dbReference type="NCBI Taxonomy" id="1031540"/>
    <lineage>
        <taxon>Bacteria</taxon>
        <taxon>Pseudomonadati</taxon>
        <taxon>Planctomycetota</taxon>
        <taxon>Planctomycetia</taxon>
        <taxon>Pirellulales</taxon>
        <taxon>Pirellulaceae</taxon>
        <taxon>Novipirellula</taxon>
    </lineage>
</organism>
<evidence type="ECO:0000256" key="4">
    <source>
        <dbReference type="RuleBase" id="RU003719"/>
    </source>
</evidence>
<dbReference type="Pfam" id="PF02826">
    <property type="entry name" value="2-Hacid_dh_C"/>
    <property type="match status" value="1"/>
</dbReference>
<evidence type="ECO:0000256" key="3">
    <source>
        <dbReference type="ARBA" id="ARBA00023027"/>
    </source>
</evidence>
<evidence type="ECO:0000256" key="1">
    <source>
        <dbReference type="ARBA" id="ARBA00005854"/>
    </source>
</evidence>
<keyword evidence="2 4" id="KW-0560">Oxidoreductase</keyword>
<dbReference type="SUPFAM" id="SSF51735">
    <property type="entry name" value="NAD(P)-binding Rossmann-fold domains"/>
    <property type="match status" value="1"/>
</dbReference>
<dbReference type="PANTHER" id="PTHR42789">
    <property type="entry name" value="D-ISOMER SPECIFIC 2-HYDROXYACID DEHYDROGENASE FAMILY PROTEIN (AFU_ORTHOLOGUE AFUA_6G10090)"/>
    <property type="match status" value="1"/>
</dbReference>
<protein>
    <recommendedName>
        <fullName evidence="9">D-3-phosphoglycerate dehydrogenase</fullName>
    </recommendedName>
</protein>
<reference evidence="8" key="1">
    <citation type="journal article" date="2019" name="Int. J. Syst. Evol. Microbiol.">
        <title>The Global Catalogue of Microorganisms (GCM) 10K type strain sequencing project: providing services to taxonomists for standard genome sequencing and annotation.</title>
        <authorList>
            <consortium name="The Broad Institute Genomics Platform"/>
            <consortium name="The Broad Institute Genome Sequencing Center for Infectious Disease"/>
            <person name="Wu L."/>
            <person name="Ma J."/>
        </authorList>
    </citation>
    <scope>NUCLEOTIDE SEQUENCE [LARGE SCALE GENOMIC DNA]</scope>
    <source>
        <strain evidence="8">JCM 17759</strain>
    </source>
</reference>
<keyword evidence="8" id="KW-1185">Reference proteome</keyword>
<dbReference type="Proteomes" id="UP001500840">
    <property type="component" value="Unassembled WGS sequence"/>
</dbReference>
<evidence type="ECO:0000259" key="6">
    <source>
        <dbReference type="Pfam" id="PF02826"/>
    </source>
</evidence>
<dbReference type="InterPro" id="IPR029753">
    <property type="entry name" value="D-isomer_DH_CS"/>
</dbReference>
<evidence type="ECO:0008006" key="9">
    <source>
        <dbReference type="Google" id="ProtNLM"/>
    </source>
</evidence>
<dbReference type="InterPro" id="IPR050857">
    <property type="entry name" value="D-2-hydroxyacid_DH"/>
</dbReference>
<comment type="similarity">
    <text evidence="1 4">Belongs to the D-isomer specific 2-hydroxyacid dehydrogenase family.</text>
</comment>
<gene>
    <name evidence="7" type="ORF">GCM10023156_20390</name>
</gene>
<keyword evidence="3" id="KW-0520">NAD</keyword>
<dbReference type="PANTHER" id="PTHR42789:SF1">
    <property type="entry name" value="D-ISOMER SPECIFIC 2-HYDROXYACID DEHYDROGENASE FAMILY PROTEIN (AFU_ORTHOLOGUE AFUA_6G10090)"/>
    <property type="match status" value="1"/>
</dbReference>
<proteinExistence type="inferred from homology"/>
<dbReference type="InterPro" id="IPR006139">
    <property type="entry name" value="D-isomer_2_OHA_DH_cat_dom"/>
</dbReference>
<feature type="domain" description="D-isomer specific 2-hydroxyacid dehydrogenase NAD-binding" evidence="6">
    <location>
        <begin position="112"/>
        <end position="292"/>
    </location>
</feature>
<evidence type="ECO:0000256" key="2">
    <source>
        <dbReference type="ARBA" id="ARBA00023002"/>
    </source>
</evidence>
<dbReference type="Gene3D" id="3.40.50.720">
    <property type="entry name" value="NAD(P)-binding Rossmann-like Domain"/>
    <property type="match status" value="2"/>
</dbReference>
<dbReference type="PROSITE" id="PS00671">
    <property type="entry name" value="D_2_HYDROXYACID_DH_3"/>
    <property type="match status" value="1"/>
</dbReference>